<feature type="transmembrane region" description="Helical" evidence="1">
    <location>
        <begin position="304"/>
        <end position="322"/>
    </location>
</feature>
<dbReference type="Pfam" id="PF07686">
    <property type="entry name" value="V-set"/>
    <property type="match status" value="1"/>
</dbReference>
<sequence>VRFLITFSDSKLYACVLCSKWNVDYPQPHMCVVKGSSVVILCSFSYPDKHVVQEVMWGHNKNIYEEPFIYHSGSNNSSSRFQYVGNKRNNCSLQIHQVEQGDKGKYAFRFITNSTKGQWTGKSGSTLKIVDFNISMTKLKRHESIQEGDSVNLTCTDRCDAGNFSSVFTWFKNGEYLQDGRVLQLGNVSFTNSGNYTCSLKTSTGTTSGVLHVDVEYGPRNTSVSVTPSTETLICHSHANPAVENYTWFKIYNDHISAAGHQRELHLKKDFQGDHNYFCMATNKYGSHSSSTVLLRGKGTTDQIAICTSIAALLIVVTVVAIRSKVMEISSFRQCTKRTESQENENEVNMQMALLLSLLVVCSFLRLAHYEVA</sequence>
<dbReference type="PANTHER" id="PTHR46013">
    <property type="entry name" value="VASCULAR CELL ADHESION MOLECULE 1"/>
    <property type="match status" value="1"/>
</dbReference>
<keyword evidence="4" id="KW-1185">Reference proteome</keyword>
<keyword evidence="1" id="KW-0812">Transmembrane</keyword>
<reference evidence="3" key="3">
    <citation type="submission" date="2025-09" db="UniProtKB">
        <authorList>
            <consortium name="Ensembl"/>
        </authorList>
    </citation>
    <scope>IDENTIFICATION</scope>
</reference>
<organism evidence="3 4">
    <name type="scientific">Oreochromis niloticus</name>
    <name type="common">Nile tilapia</name>
    <name type="synonym">Tilapia nilotica</name>
    <dbReference type="NCBI Taxonomy" id="8128"/>
    <lineage>
        <taxon>Eukaryota</taxon>
        <taxon>Metazoa</taxon>
        <taxon>Chordata</taxon>
        <taxon>Craniata</taxon>
        <taxon>Vertebrata</taxon>
        <taxon>Euteleostomi</taxon>
        <taxon>Actinopterygii</taxon>
        <taxon>Neopterygii</taxon>
        <taxon>Teleostei</taxon>
        <taxon>Neoteleostei</taxon>
        <taxon>Acanthomorphata</taxon>
        <taxon>Ovalentaria</taxon>
        <taxon>Cichlomorphae</taxon>
        <taxon>Cichliformes</taxon>
        <taxon>Cichlidae</taxon>
        <taxon>African cichlids</taxon>
        <taxon>Pseudocrenilabrinae</taxon>
        <taxon>Oreochromini</taxon>
        <taxon>Oreochromis</taxon>
    </lineage>
</organism>
<dbReference type="InterPro" id="IPR036179">
    <property type="entry name" value="Ig-like_dom_sf"/>
</dbReference>
<keyword evidence="1" id="KW-1133">Transmembrane helix</keyword>
<dbReference type="GeneTree" id="ENSGT01010000222294"/>
<feature type="domain" description="Ig-like" evidence="2">
    <location>
        <begin position="134"/>
        <end position="208"/>
    </location>
</feature>
<dbReference type="InterPro" id="IPR003599">
    <property type="entry name" value="Ig_sub"/>
</dbReference>
<dbReference type="Gene3D" id="2.60.40.10">
    <property type="entry name" value="Immunoglobulins"/>
    <property type="match status" value="3"/>
</dbReference>
<reference evidence="3" key="2">
    <citation type="submission" date="2025-08" db="UniProtKB">
        <authorList>
            <consortium name="Ensembl"/>
        </authorList>
    </citation>
    <scope>IDENTIFICATION</scope>
</reference>
<dbReference type="SMART" id="SM00408">
    <property type="entry name" value="IGc2"/>
    <property type="match status" value="1"/>
</dbReference>
<dbReference type="InterPro" id="IPR007110">
    <property type="entry name" value="Ig-like_dom"/>
</dbReference>
<name>I3JCQ4_ORENI</name>
<proteinExistence type="predicted"/>
<evidence type="ECO:0000259" key="2">
    <source>
        <dbReference type="PROSITE" id="PS50835"/>
    </source>
</evidence>
<dbReference type="InParanoid" id="I3JCQ4"/>
<evidence type="ECO:0000256" key="1">
    <source>
        <dbReference type="SAM" id="Phobius"/>
    </source>
</evidence>
<accession>I3JCQ4</accession>
<dbReference type="OMA" id="CMATNKY"/>
<dbReference type="Ensembl" id="ENSONIT00000006649.2">
    <property type="protein sequence ID" value="ENSONIP00000006644.2"/>
    <property type="gene ID" value="ENSONIG00000005283.2"/>
</dbReference>
<reference evidence="4" key="1">
    <citation type="submission" date="2012-01" db="EMBL/GenBank/DDBJ databases">
        <title>The Genome Sequence of Oreochromis niloticus (Nile Tilapia).</title>
        <authorList>
            <consortium name="Broad Institute Genome Assembly Team"/>
            <consortium name="Broad Institute Sequencing Platform"/>
            <person name="Di Palma F."/>
            <person name="Johnson J."/>
            <person name="Lander E.S."/>
            <person name="Lindblad-Toh K."/>
        </authorList>
    </citation>
    <scope>NUCLEOTIDE SEQUENCE [LARGE SCALE GENOMIC DNA]</scope>
</reference>
<dbReference type="Pfam" id="PF13927">
    <property type="entry name" value="Ig_3"/>
    <property type="match status" value="1"/>
</dbReference>
<feature type="domain" description="Ig-like" evidence="2">
    <location>
        <begin position="219"/>
        <end position="295"/>
    </location>
</feature>
<dbReference type="AlphaFoldDB" id="I3JCQ4"/>
<dbReference type="PROSITE" id="PS50835">
    <property type="entry name" value="IG_LIKE"/>
    <property type="match status" value="2"/>
</dbReference>
<dbReference type="eggNOG" id="KOG4475">
    <property type="taxonomic scope" value="Eukaryota"/>
</dbReference>
<feature type="transmembrane region" description="Helical" evidence="1">
    <location>
        <begin position="348"/>
        <end position="368"/>
    </location>
</feature>
<dbReference type="InterPro" id="IPR013106">
    <property type="entry name" value="Ig_V-set"/>
</dbReference>
<dbReference type="InterPro" id="IPR013783">
    <property type="entry name" value="Ig-like_fold"/>
</dbReference>
<dbReference type="SUPFAM" id="SSF48726">
    <property type="entry name" value="Immunoglobulin"/>
    <property type="match status" value="3"/>
</dbReference>
<dbReference type="PANTHER" id="PTHR46013:SF4">
    <property type="entry name" value="B-CELL RECEPTOR CD22-RELATED"/>
    <property type="match status" value="1"/>
</dbReference>
<dbReference type="SMART" id="SM00409">
    <property type="entry name" value="IG"/>
    <property type="match status" value="3"/>
</dbReference>
<protein>
    <recommendedName>
        <fullName evidence="2">Ig-like domain-containing protein</fullName>
    </recommendedName>
</protein>
<evidence type="ECO:0000313" key="4">
    <source>
        <dbReference type="Proteomes" id="UP000005207"/>
    </source>
</evidence>
<dbReference type="InterPro" id="IPR003598">
    <property type="entry name" value="Ig_sub2"/>
</dbReference>
<keyword evidence="1" id="KW-0472">Membrane</keyword>
<evidence type="ECO:0000313" key="3">
    <source>
        <dbReference type="Ensembl" id="ENSONIP00000006644.2"/>
    </source>
</evidence>
<dbReference type="Proteomes" id="UP000005207">
    <property type="component" value="Linkage group LG4"/>
</dbReference>